<reference evidence="3 4" key="1">
    <citation type="submission" date="2017-08" db="EMBL/GenBank/DDBJ databases">
        <title>Genome sequences of Ralstonia solanacearum Species Complex (RSSC) isolated from Potato bacterial wilts in Korea.</title>
        <authorList>
            <person name="Cho H."/>
            <person name="Song E.-S."/>
            <person name="Lee Y.K."/>
            <person name="Lee S."/>
            <person name="Lee S.-W."/>
            <person name="Jo A."/>
            <person name="Kim J.-G."/>
            <person name="Hwang I."/>
        </authorList>
    </citation>
    <scope>NUCLEOTIDE SEQUENCE [LARGE SCALE GENOMIC DNA]</scope>
    <source>
        <strain evidence="3 4">T98</strain>
    </source>
</reference>
<dbReference type="Pfam" id="PF00582">
    <property type="entry name" value="Usp"/>
    <property type="match status" value="2"/>
</dbReference>
<dbReference type="InterPro" id="IPR006016">
    <property type="entry name" value="UspA"/>
</dbReference>
<dbReference type="SUPFAM" id="SSF52402">
    <property type="entry name" value="Adenine nucleotide alpha hydrolases-like"/>
    <property type="match status" value="2"/>
</dbReference>
<proteinExistence type="inferred from homology"/>
<dbReference type="PRINTS" id="PR01438">
    <property type="entry name" value="UNVRSLSTRESS"/>
</dbReference>
<dbReference type="InterPro" id="IPR006015">
    <property type="entry name" value="Universal_stress_UspA"/>
</dbReference>
<dbReference type="PANTHER" id="PTHR46268">
    <property type="entry name" value="STRESS RESPONSE PROTEIN NHAX"/>
    <property type="match status" value="1"/>
</dbReference>
<dbReference type="Gene3D" id="3.40.50.12370">
    <property type="match status" value="1"/>
</dbReference>
<dbReference type="AlphaFoldDB" id="A0AAD0WHH3"/>
<dbReference type="Proteomes" id="UP000261758">
    <property type="component" value="Chromosome"/>
</dbReference>
<dbReference type="EMBL" id="CP022759">
    <property type="protein sequence ID" value="AXV83105.1"/>
    <property type="molecule type" value="Genomic_DNA"/>
</dbReference>
<protein>
    <submittedName>
        <fullName evidence="3">Universal stress protein</fullName>
    </submittedName>
</protein>
<sequence>MTTTIMVHLDTSQRAMDRLDLAVRYATAHRARLIAVFASFTLDPGWFYMMEGASRYLEDDRVRRCQARDAVHAGYRERVQGLSIETEWRALEGEPVAMMVREAREADLVIIGQRNPDDPQSYIAAEFVETVILEAGRPVLVVPYAGRFDTLPQRIVLAWDGGREAARAMHDAIPLMAGARVQLLEVVSVQALPPLSRTGAGQAARALHAHRIDVEVQEATCDDADVMIGELLLSRAADFNADLLVMGAYGRTRLRELILGGVTRTLLASMTVPVLMSH</sequence>
<organism evidence="3 4">
    <name type="scientific">Ralstonia solanacearum</name>
    <name type="common">Pseudomonas solanacearum</name>
    <dbReference type="NCBI Taxonomy" id="305"/>
    <lineage>
        <taxon>Bacteria</taxon>
        <taxon>Pseudomonadati</taxon>
        <taxon>Pseudomonadota</taxon>
        <taxon>Betaproteobacteria</taxon>
        <taxon>Burkholderiales</taxon>
        <taxon>Burkholderiaceae</taxon>
        <taxon>Ralstonia</taxon>
        <taxon>Ralstonia solanacearum species complex</taxon>
    </lineage>
</organism>
<evidence type="ECO:0000259" key="2">
    <source>
        <dbReference type="Pfam" id="PF00582"/>
    </source>
</evidence>
<comment type="similarity">
    <text evidence="1">Belongs to the universal stress protein A family.</text>
</comment>
<dbReference type="PANTHER" id="PTHR46268:SF15">
    <property type="entry name" value="UNIVERSAL STRESS PROTEIN HP_0031"/>
    <property type="match status" value="1"/>
</dbReference>
<name>A0AAD0WHH3_RALSL</name>
<evidence type="ECO:0000313" key="3">
    <source>
        <dbReference type="EMBL" id="AXV83105.1"/>
    </source>
</evidence>
<dbReference type="CDD" id="cd00293">
    <property type="entry name" value="USP-like"/>
    <property type="match status" value="2"/>
</dbReference>
<dbReference type="RefSeq" id="WP_013212225.1">
    <property type="nucleotide sequence ID" value="NZ_CP022759.1"/>
</dbReference>
<feature type="domain" description="UspA" evidence="2">
    <location>
        <begin position="1"/>
        <end position="143"/>
    </location>
</feature>
<evidence type="ECO:0000256" key="1">
    <source>
        <dbReference type="ARBA" id="ARBA00008791"/>
    </source>
</evidence>
<accession>A0AAD0WHH3</accession>
<evidence type="ECO:0000313" key="4">
    <source>
        <dbReference type="Proteomes" id="UP000261758"/>
    </source>
</evidence>
<feature type="domain" description="UspA" evidence="2">
    <location>
        <begin position="153"/>
        <end position="276"/>
    </location>
</feature>
<gene>
    <name evidence="3" type="ORF">CJO77_06990</name>
</gene>